<dbReference type="AlphaFoldDB" id="A0A1M7N1Y1"/>
<evidence type="ECO:0000313" key="4">
    <source>
        <dbReference type="Proteomes" id="UP000321726"/>
    </source>
</evidence>
<evidence type="ECO:0000313" key="3">
    <source>
        <dbReference type="Proteomes" id="UP000184123"/>
    </source>
</evidence>
<keyword evidence="4" id="KW-1185">Reference proteome</keyword>
<dbReference type="InterPro" id="IPR022385">
    <property type="entry name" value="Rhs_assc_core"/>
</dbReference>
<dbReference type="EMBL" id="BJXU01000214">
    <property type="protein sequence ID" value="GEN26341.1"/>
    <property type="molecule type" value="Genomic_DNA"/>
</dbReference>
<dbReference type="Proteomes" id="UP000321726">
    <property type="component" value="Unassembled WGS sequence"/>
</dbReference>
<protein>
    <submittedName>
        <fullName evidence="2">RHS repeat-associated core domain-containing protein</fullName>
    </submittedName>
</protein>
<sequence>MHLHYNRFRYYDPQIGRFTTQDPIGLAGGENLYMYAPNPTGWVDPLGLSRCSDSLGPTVGDLRRSGQKDAHHIVQDAAVRDLPGYRTNDAPGVQLEGPASSIGSPHYTATQVQRQAGGGTYGAERRIGYKALRRAGLGQDEARSSILRADDYFNSIGVENSTPTRVPGNRR</sequence>
<organism evidence="2 3">
    <name type="scientific">Halomonas cupida</name>
    <dbReference type="NCBI Taxonomy" id="44933"/>
    <lineage>
        <taxon>Bacteria</taxon>
        <taxon>Pseudomonadati</taxon>
        <taxon>Pseudomonadota</taxon>
        <taxon>Gammaproteobacteria</taxon>
        <taxon>Oceanospirillales</taxon>
        <taxon>Halomonadaceae</taxon>
        <taxon>Halomonas</taxon>
    </lineage>
</organism>
<accession>A0A1M7N1Y1</accession>
<dbReference type="InterPro" id="IPR050708">
    <property type="entry name" value="T6SS_VgrG/RHS"/>
</dbReference>
<name>A0A1M7N1Y1_9GAMM</name>
<dbReference type="EMBL" id="FRCA01000026">
    <property type="protein sequence ID" value="SHM97525.1"/>
    <property type="molecule type" value="Genomic_DNA"/>
</dbReference>
<dbReference type="NCBIfam" id="TIGR03696">
    <property type="entry name" value="Rhs_assc_core"/>
    <property type="match status" value="1"/>
</dbReference>
<dbReference type="Gene3D" id="2.180.10.10">
    <property type="entry name" value="RHS repeat-associated core"/>
    <property type="match status" value="1"/>
</dbReference>
<evidence type="ECO:0000313" key="1">
    <source>
        <dbReference type="EMBL" id="GEN26341.1"/>
    </source>
</evidence>
<dbReference type="Proteomes" id="UP000184123">
    <property type="component" value="Unassembled WGS sequence"/>
</dbReference>
<proteinExistence type="predicted"/>
<reference evidence="1 4" key="2">
    <citation type="submission" date="2019-07" db="EMBL/GenBank/DDBJ databases">
        <title>Whole genome shotgun sequence of Halomonas cupida NBRC 102219.</title>
        <authorList>
            <person name="Hosoyama A."/>
            <person name="Uohara A."/>
            <person name="Ohji S."/>
            <person name="Ichikawa N."/>
        </authorList>
    </citation>
    <scope>NUCLEOTIDE SEQUENCE [LARGE SCALE GENOMIC DNA]</scope>
    <source>
        <strain evidence="1 4">NBRC 102219</strain>
    </source>
</reference>
<dbReference type="RefSeq" id="WP_200802222.1">
    <property type="nucleotide sequence ID" value="NZ_BJXU01000214.1"/>
</dbReference>
<gene>
    <name evidence="1" type="ORF">HCU01_42900</name>
    <name evidence="2" type="ORF">SAMN05660971_04434</name>
</gene>
<dbReference type="PANTHER" id="PTHR32305:SF15">
    <property type="entry name" value="PROTEIN RHSA-RELATED"/>
    <property type="match status" value="1"/>
</dbReference>
<reference evidence="2 3" key="1">
    <citation type="submission" date="2016-11" db="EMBL/GenBank/DDBJ databases">
        <authorList>
            <person name="Jaros S."/>
            <person name="Januszkiewicz K."/>
            <person name="Wedrychowicz H."/>
        </authorList>
    </citation>
    <scope>NUCLEOTIDE SEQUENCE [LARGE SCALE GENOMIC DNA]</scope>
    <source>
        <strain evidence="2 3">DSM 4740</strain>
    </source>
</reference>
<dbReference type="STRING" id="44933.SAMN05660971_04434"/>
<dbReference type="PANTHER" id="PTHR32305">
    <property type="match status" value="1"/>
</dbReference>
<evidence type="ECO:0000313" key="2">
    <source>
        <dbReference type="EMBL" id="SHM97525.1"/>
    </source>
</evidence>